<sequence length="169" mass="18386">MRILTNIIVLLSAITVIGCASKPVPSLALGDRVDFRLLQDQMGNTFTHQNKMKLVLFAQGMGSKDLVQDSLEAIDTACMSDGELVYLANISGMPTIISKLVAIPRMRDYPYPIWLDLDGLATEGLPSRDEQVTVLSIAQQSITETEYFSDVAALSKRLLTVCDAAPLAP</sequence>
<accession>A0A9E5MQR6</accession>
<dbReference type="EMBL" id="JAAONZ010000038">
    <property type="protein sequence ID" value="NHO68547.1"/>
    <property type="molecule type" value="Genomic_DNA"/>
</dbReference>
<evidence type="ECO:0000313" key="2">
    <source>
        <dbReference type="Proteomes" id="UP000787472"/>
    </source>
</evidence>
<dbReference type="PROSITE" id="PS51257">
    <property type="entry name" value="PROKAR_LIPOPROTEIN"/>
    <property type="match status" value="1"/>
</dbReference>
<dbReference type="Proteomes" id="UP000787472">
    <property type="component" value="Unassembled WGS sequence"/>
</dbReference>
<dbReference type="AlphaFoldDB" id="A0A9E5MQR6"/>
<comment type="caution">
    <text evidence="1">The sequence shown here is derived from an EMBL/GenBank/DDBJ whole genome shotgun (WGS) entry which is preliminary data.</text>
</comment>
<reference evidence="1" key="1">
    <citation type="submission" date="2020-03" db="EMBL/GenBank/DDBJ databases">
        <authorList>
            <person name="Guo F."/>
        </authorList>
    </citation>
    <scope>NUCLEOTIDE SEQUENCE</scope>
    <source>
        <strain evidence="1">JCM 30134</strain>
    </source>
</reference>
<organism evidence="1 2">
    <name type="scientific">Pseudomaricurvus hydrocarbonicus</name>
    <dbReference type="NCBI Taxonomy" id="1470433"/>
    <lineage>
        <taxon>Bacteria</taxon>
        <taxon>Pseudomonadati</taxon>
        <taxon>Pseudomonadota</taxon>
        <taxon>Gammaproteobacteria</taxon>
        <taxon>Cellvibrionales</taxon>
        <taxon>Cellvibrionaceae</taxon>
        <taxon>Pseudomaricurvus</taxon>
    </lineage>
</organism>
<keyword evidence="2" id="KW-1185">Reference proteome</keyword>
<protein>
    <submittedName>
        <fullName evidence="1">Uncharacterized protein</fullName>
    </submittedName>
</protein>
<name>A0A9E5MQR6_9GAMM</name>
<proteinExistence type="predicted"/>
<gene>
    <name evidence="1" type="ORF">G8770_23590</name>
</gene>
<evidence type="ECO:0000313" key="1">
    <source>
        <dbReference type="EMBL" id="NHO68547.1"/>
    </source>
</evidence>
<dbReference type="RefSeq" id="WP_167192512.1">
    <property type="nucleotide sequence ID" value="NZ_JAAONZ010000038.1"/>
</dbReference>